<dbReference type="Proteomes" id="UP000189738">
    <property type="component" value="Chromosome"/>
</dbReference>
<gene>
    <name evidence="5" type="ORF">AYC66_11600</name>
    <name evidence="6" type="ORF">BAY09_12550</name>
</gene>
<feature type="domain" description="HTH araC/xylS-type" evidence="4">
    <location>
        <begin position="1"/>
        <end position="80"/>
    </location>
</feature>
<dbReference type="PRINTS" id="PR00032">
    <property type="entry name" value="HTHARAC"/>
</dbReference>
<dbReference type="Pfam" id="PF12833">
    <property type="entry name" value="HTH_18"/>
    <property type="match status" value="1"/>
</dbReference>
<keyword evidence="2" id="KW-0238">DNA-binding</keyword>
<dbReference type="SUPFAM" id="SSF46689">
    <property type="entry name" value="Homeodomain-like"/>
    <property type="match status" value="1"/>
</dbReference>
<keyword evidence="3" id="KW-0804">Transcription</keyword>
<dbReference type="PANTHER" id="PTHR43280">
    <property type="entry name" value="ARAC-FAMILY TRANSCRIPTIONAL REGULATOR"/>
    <property type="match status" value="1"/>
</dbReference>
<evidence type="ECO:0000259" key="4">
    <source>
        <dbReference type="PROSITE" id="PS01124"/>
    </source>
</evidence>
<protein>
    <recommendedName>
        <fullName evidence="4">HTH araC/xylS-type domain-containing protein</fullName>
    </recommendedName>
</protein>
<sequence>MSKTSGLNKYKLKKGFKQLYGMSMTSYLQNLRMSKAKELLQDTDKTISEIAYELGFSHSQHFHRAFKMTFDTVPSVFKKNDR</sequence>
<name>A0A494JAA0_9FLAO</name>
<dbReference type="PANTHER" id="PTHR43280:SF28">
    <property type="entry name" value="HTH-TYPE TRANSCRIPTIONAL ACTIVATOR RHAS"/>
    <property type="match status" value="1"/>
</dbReference>
<dbReference type="GO" id="GO:0043565">
    <property type="term" value="F:sequence-specific DNA binding"/>
    <property type="evidence" value="ECO:0007669"/>
    <property type="project" value="InterPro"/>
</dbReference>
<reference evidence="6" key="2">
    <citation type="submission" date="2016-06" db="EMBL/GenBank/DDBJ databases">
        <authorList>
            <person name="Nicholson A.C."/>
        </authorList>
    </citation>
    <scope>NUCLEOTIDE SEQUENCE [LARGE SCALE GENOMIC DNA]</scope>
    <source>
        <strain evidence="6">E6809</strain>
    </source>
</reference>
<proteinExistence type="predicted"/>
<accession>A0A494JAA0</accession>
<organism evidence="6">
    <name type="scientific">Elizabethkingia anophelis</name>
    <dbReference type="NCBI Taxonomy" id="1117645"/>
    <lineage>
        <taxon>Bacteria</taxon>
        <taxon>Pseudomonadati</taxon>
        <taxon>Bacteroidota</taxon>
        <taxon>Flavobacteriia</taxon>
        <taxon>Flavobacteriales</taxon>
        <taxon>Weeksellaceae</taxon>
        <taxon>Elizabethkingia</taxon>
    </lineage>
</organism>
<dbReference type="InterPro" id="IPR020449">
    <property type="entry name" value="Tscrpt_reg_AraC-type_HTH"/>
</dbReference>
<keyword evidence="1" id="KW-0805">Transcription regulation</keyword>
<evidence type="ECO:0000256" key="3">
    <source>
        <dbReference type="ARBA" id="ARBA00023163"/>
    </source>
</evidence>
<evidence type="ECO:0000256" key="2">
    <source>
        <dbReference type="ARBA" id="ARBA00023125"/>
    </source>
</evidence>
<evidence type="ECO:0000313" key="6">
    <source>
        <dbReference type="EMBL" id="OPB52006.1"/>
    </source>
</evidence>
<dbReference type="InterPro" id="IPR018060">
    <property type="entry name" value="HTH_AraC"/>
</dbReference>
<evidence type="ECO:0000313" key="7">
    <source>
        <dbReference type="Proteomes" id="UP000189738"/>
    </source>
</evidence>
<reference evidence="5 7" key="1">
    <citation type="submission" date="2016-02" db="EMBL/GenBank/DDBJ databases">
        <authorList>
            <person name="Nicholson A.C."/>
            <person name="Humrighouse B.W."/>
            <person name="Loparev V."/>
            <person name="Emery B."/>
            <person name="Graziano J."/>
            <person name="McQuiston J.R."/>
        </authorList>
    </citation>
    <scope>NUCLEOTIDE SEQUENCE [LARGE SCALE GENOMIC DNA]</scope>
    <source>
        <strain evidence="5 7">E6809</strain>
    </source>
</reference>
<dbReference type="InterPro" id="IPR009057">
    <property type="entry name" value="Homeodomain-like_sf"/>
</dbReference>
<dbReference type="Gene3D" id="1.10.10.60">
    <property type="entry name" value="Homeodomain-like"/>
    <property type="match status" value="2"/>
</dbReference>
<dbReference type="AlphaFoldDB" id="A0A494JAA0"/>
<dbReference type="EMBL" id="MAHS01000003">
    <property type="protein sequence ID" value="OPB52006.1"/>
    <property type="molecule type" value="Genomic_DNA"/>
</dbReference>
<dbReference type="GO" id="GO:0003700">
    <property type="term" value="F:DNA-binding transcription factor activity"/>
    <property type="evidence" value="ECO:0007669"/>
    <property type="project" value="InterPro"/>
</dbReference>
<dbReference type="SMART" id="SM00342">
    <property type="entry name" value="HTH_ARAC"/>
    <property type="match status" value="1"/>
</dbReference>
<dbReference type="EMBL" id="CP014339">
    <property type="protein sequence ID" value="AQX51283.1"/>
    <property type="molecule type" value="Genomic_DNA"/>
</dbReference>
<dbReference type="PROSITE" id="PS01124">
    <property type="entry name" value="HTH_ARAC_FAMILY_2"/>
    <property type="match status" value="1"/>
</dbReference>
<dbReference type="RefSeq" id="WP_162274344.1">
    <property type="nucleotide sequence ID" value="NZ_JAKRNW010000002.1"/>
</dbReference>
<evidence type="ECO:0000256" key="1">
    <source>
        <dbReference type="ARBA" id="ARBA00023015"/>
    </source>
</evidence>
<evidence type="ECO:0000313" key="5">
    <source>
        <dbReference type="EMBL" id="AQX51283.1"/>
    </source>
</evidence>